<reference evidence="1 2" key="1">
    <citation type="submission" date="2022-05" db="EMBL/GenBank/DDBJ databases">
        <title>A multi-omics perspective on studying reproductive biology in Daphnia sinensis.</title>
        <authorList>
            <person name="Jia J."/>
        </authorList>
    </citation>
    <scope>NUCLEOTIDE SEQUENCE [LARGE SCALE GENOMIC DNA]</scope>
    <source>
        <strain evidence="1 2">WSL</strain>
    </source>
</reference>
<keyword evidence="2" id="KW-1185">Reference proteome</keyword>
<proteinExistence type="predicted"/>
<dbReference type="Proteomes" id="UP000820818">
    <property type="component" value="Linkage Group LG5"/>
</dbReference>
<accession>A0AAD5KQY6</accession>
<evidence type="ECO:0000313" key="2">
    <source>
        <dbReference type="Proteomes" id="UP000820818"/>
    </source>
</evidence>
<comment type="caution">
    <text evidence="1">The sequence shown here is derived from an EMBL/GenBank/DDBJ whole genome shotgun (WGS) entry which is preliminary data.</text>
</comment>
<evidence type="ECO:0000313" key="1">
    <source>
        <dbReference type="EMBL" id="KAI9558441.1"/>
    </source>
</evidence>
<dbReference type="AlphaFoldDB" id="A0AAD5KQY6"/>
<protein>
    <submittedName>
        <fullName evidence="1">Uncharacterized protein</fullName>
    </submittedName>
</protein>
<name>A0AAD5KQY6_9CRUS</name>
<sequence>MSVPCMSCIGYWILVPNMEDDSNDLIDYMKEDDEIIHFMPFIFYIRERFVTL</sequence>
<organism evidence="1 2">
    <name type="scientific">Daphnia sinensis</name>
    <dbReference type="NCBI Taxonomy" id="1820382"/>
    <lineage>
        <taxon>Eukaryota</taxon>
        <taxon>Metazoa</taxon>
        <taxon>Ecdysozoa</taxon>
        <taxon>Arthropoda</taxon>
        <taxon>Crustacea</taxon>
        <taxon>Branchiopoda</taxon>
        <taxon>Diplostraca</taxon>
        <taxon>Cladocera</taxon>
        <taxon>Anomopoda</taxon>
        <taxon>Daphniidae</taxon>
        <taxon>Daphnia</taxon>
        <taxon>Daphnia similis group</taxon>
    </lineage>
</organism>
<dbReference type="EMBL" id="WJBH02000005">
    <property type="protein sequence ID" value="KAI9558441.1"/>
    <property type="molecule type" value="Genomic_DNA"/>
</dbReference>
<gene>
    <name evidence="1" type="ORF">GHT06_015225</name>
</gene>